<evidence type="ECO:0000313" key="5">
    <source>
        <dbReference type="EMBL" id="KAJ6247998.1"/>
    </source>
</evidence>
<dbReference type="Gene3D" id="2.60.120.920">
    <property type="match status" value="1"/>
</dbReference>
<comment type="caution">
    <text evidence="5">The sequence shown here is derived from an EMBL/GenBank/DDBJ whole genome shotgun (WGS) entry which is preliminary data.</text>
</comment>
<accession>A0ABQ8YTM1</accession>
<evidence type="ECO:0000256" key="3">
    <source>
        <dbReference type="SAM" id="MobiDB-lite"/>
    </source>
</evidence>
<dbReference type="InterPro" id="IPR013320">
    <property type="entry name" value="ConA-like_dom_sf"/>
</dbReference>
<evidence type="ECO:0000256" key="1">
    <source>
        <dbReference type="PROSITE-ProRule" id="PRU00024"/>
    </source>
</evidence>
<dbReference type="Pfam" id="PF00643">
    <property type="entry name" value="zf-B_box"/>
    <property type="match status" value="1"/>
</dbReference>
<keyword evidence="2" id="KW-0175">Coiled coil</keyword>
<dbReference type="InterPro" id="IPR047153">
    <property type="entry name" value="TRIM45/56/19-like"/>
</dbReference>
<dbReference type="Proteomes" id="UP001150062">
    <property type="component" value="Unassembled WGS sequence"/>
</dbReference>
<feature type="region of interest" description="Disordered" evidence="3">
    <location>
        <begin position="1"/>
        <end position="25"/>
    </location>
</feature>
<gene>
    <name evidence="5" type="ORF">M0813_18096</name>
</gene>
<protein>
    <submittedName>
        <fullName evidence="5">Bonus</fullName>
    </submittedName>
</protein>
<dbReference type="PANTHER" id="PTHR25462:SF305">
    <property type="entry name" value="RING-TYPE DOMAIN-CONTAINING PROTEIN"/>
    <property type="match status" value="1"/>
</dbReference>
<proteinExistence type="predicted"/>
<name>A0ABQ8YTM1_9EUKA</name>
<feature type="domain" description="B box-type" evidence="4">
    <location>
        <begin position="36"/>
        <end position="81"/>
    </location>
</feature>
<keyword evidence="1" id="KW-0863">Zinc-finger</keyword>
<dbReference type="SUPFAM" id="SSF57845">
    <property type="entry name" value="B-box zinc-binding domain"/>
    <property type="match status" value="1"/>
</dbReference>
<dbReference type="InterPro" id="IPR043136">
    <property type="entry name" value="B30.2/SPRY_sf"/>
</dbReference>
<dbReference type="Gene3D" id="3.30.160.60">
    <property type="entry name" value="Classic Zinc Finger"/>
    <property type="match status" value="1"/>
</dbReference>
<reference evidence="5" key="1">
    <citation type="submission" date="2022-08" db="EMBL/GenBank/DDBJ databases">
        <title>Novel sulfate-reducing endosymbionts in the free-living metamonad Anaeramoeba.</title>
        <authorList>
            <person name="Jerlstrom-Hultqvist J."/>
            <person name="Cepicka I."/>
            <person name="Gallot-Lavallee L."/>
            <person name="Salas-Leiva D."/>
            <person name="Curtis B.A."/>
            <person name="Zahonova K."/>
            <person name="Pipaliya S."/>
            <person name="Dacks J."/>
            <person name="Roger A.J."/>
        </authorList>
    </citation>
    <scope>NUCLEOTIDE SEQUENCE</scope>
    <source>
        <strain evidence="5">Schooner1</strain>
    </source>
</reference>
<evidence type="ECO:0000313" key="6">
    <source>
        <dbReference type="Proteomes" id="UP001150062"/>
    </source>
</evidence>
<dbReference type="PANTHER" id="PTHR25462">
    <property type="entry name" value="BONUS, ISOFORM C-RELATED"/>
    <property type="match status" value="1"/>
</dbReference>
<dbReference type="PROSITE" id="PS50119">
    <property type="entry name" value="ZF_BBOX"/>
    <property type="match status" value="2"/>
</dbReference>
<dbReference type="EMBL" id="JAOAOG010000119">
    <property type="protein sequence ID" value="KAJ6247998.1"/>
    <property type="molecule type" value="Genomic_DNA"/>
</dbReference>
<keyword evidence="1" id="KW-0479">Metal-binding</keyword>
<organism evidence="5 6">
    <name type="scientific">Anaeramoeba flamelloides</name>
    <dbReference type="NCBI Taxonomy" id="1746091"/>
    <lineage>
        <taxon>Eukaryota</taxon>
        <taxon>Metamonada</taxon>
        <taxon>Anaeramoebidae</taxon>
        <taxon>Anaeramoeba</taxon>
    </lineage>
</organism>
<keyword evidence="1" id="KW-0862">Zinc</keyword>
<feature type="domain" description="B box-type" evidence="4">
    <location>
        <begin position="90"/>
        <end position="136"/>
    </location>
</feature>
<evidence type="ECO:0000256" key="2">
    <source>
        <dbReference type="SAM" id="Coils"/>
    </source>
</evidence>
<feature type="coiled-coil region" evidence="2">
    <location>
        <begin position="177"/>
        <end position="230"/>
    </location>
</feature>
<sequence>MSQKIEETDGNFPSNIGLEEEEGEEETQIPIQNLKVNCTICERKSKSNVEAVLFCSICSINLCQSCENNFHSFLGHQTKPIVSKKTTQNFTKLRCKIHQKKYKLYCKTCEKIICYKCAIFDCKKHTIIELDKAVEYLKETKIPKEEELKTLLGKKTKKLQKFEKKNLIIDQKNYELIKESQNKISILTEALLNQQEKILKGINYMIIDQKEMIKAEISTTKKELQILEDIEKNHNLLKSENYEDNKSPLNTIHIINDISKKIHLIKNVETKEISKGKMELMDIKLELNISQLLELIKNLDFEIPIDYNKSIFEIPDNVFFNEIFHIKMKILDNQNNPICIKQNIIILFKDLSDNIIKRKVCLRERQDKDKQSAFRKIPFKLKKLGNYKVEIVMENQIIFKKNLNVLNNISLQDSVITFQPNKIQIGNTAKLTIRLLSNKNVPIQKIDENLTIKVALSNNKNELISELKHQQYEVFSSELRINETGDYFIKWFQIQNTKIDFNRNISLKVFKNSLIDDKFNITNSHKDLKFLDNFKTVTKSYSKSEMVVALGSYIYESGEYVIKFRIIACTKKGYLYLGVRNPSNKKQYHRFNPNESSGPCLYGNNKQSKRYGGNIFSGDIVKMYLNMDKGTISFAINKIKFPVAFTGITYPVCFEINVFDNQQIVHVESIKKKK</sequence>
<keyword evidence="6" id="KW-1185">Reference proteome</keyword>
<evidence type="ECO:0000259" key="4">
    <source>
        <dbReference type="PROSITE" id="PS50119"/>
    </source>
</evidence>
<dbReference type="CDD" id="cd11709">
    <property type="entry name" value="SPRY"/>
    <property type="match status" value="1"/>
</dbReference>
<dbReference type="SMART" id="SM00336">
    <property type="entry name" value="BBOX"/>
    <property type="match status" value="2"/>
</dbReference>
<dbReference type="InterPro" id="IPR000315">
    <property type="entry name" value="Znf_B-box"/>
</dbReference>
<dbReference type="SUPFAM" id="SSF49899">
    <property type="entry name" value="Concanavalin A-like lectins/glucanases"/>
    <property type="match status" value="1"/>
</dbReference>